<comment type="caution">
    <text evidence="2">The sequence shown here is derived from an EMBL/GenBank/DDBJ whole genome shotgun (WGS) entry which is preliminary data.</text>
</comment>
<dbReference type="STRING" id="1423726.FC07_GL000497"/>
<dbReference type="OrthoDB" id="2308941at2"/>
<dbReference type="PATRIC" id="fig|1423726.3.peg.513"/>
<name>A0A0R1H1M3_9LACO</name>
<sequence>MAYQSKVFTTYTQELQNRLNKVLTDINEAERELVDVKINPIQSEENIDGTMLLVTVISK</sequence>
<dbReference type="Proteomes" id="UP000051461">
    <property type="component" value="Unassembled WGS sequence"/>
</dbReference>
<dbReference type="RefSeq" id="WP_057903571.1">
    <property type="nucleotide sequence ID" value="NZ_AZDA01000013.1"/>
</dbReference>
<proteinExistence type="predicted"/>
<accession>A0A0R1H1M3</accession>
<organism evidence="2 3">
    <name type="scientific">Loigolactobacillus bifermentans DSM 20003</name>
    <dbReference type="NCBI Taxonomy" id="1423726"/>
    <lineage>
        <taxon>Bacteria</taxon>
        <taxon>Bacillati</taxon>
        <taxon>Bacillota</taxon>
        <taxon>Bacilli</taxon>
        <taxon>Lactobacillales</taxon>
        <taxon>Lactobacillaceae</taxon>
        <taxon>Loigolactobacillus</taxon>
    </lineage>
</organism>
<keyword evidence="1" id="KW-0175">Coiled coil</keyword>
<evidence type="ECO:0000313" key="2">
    <source>
        <dbReference type="EMBL" id="KRK40486.1"/>
    </source>
</evidence>
<dbReference type="EMBL" id="AZDA01000013">
    <property type="protein sequence ID" value="KRK40486.1"/>
    <property type="molecule type" value="Genomic_DNA"/>
</dbReference>
<keyword evidence="3" id="KW-1185">Reference proteome</keyword>
<evidence type="ECO:0000256" key="1">
    <source>
        <dbReference type="SAM" id="Coils"/>
    </source>
</evidence>
<feature type="coiled-coil region" evidence="1">
    <location>
        <begin position="12"/>
        <end position="39"/>
    </location>
</feature>
<gene>
    <name evidence="2" type="ORF">FC07_GL000497</name>
</gene>
<dbReference type="AlphaFoldDB" id="A0A0R1H1M3"/>
<evidence type="ECO:0000313" key="3">
    <source>
        <dbReference type="Proteomes" id="UP000051461"/>
    </source>
</evidence>
<reference evidence="2 3" key="1">
    <citation type="journal article" date="2015" name="Genome Announc.">
        <title>Expanding the biotechnology potential of lactobacilli through comparative genomics of 213 strains and associated genera.</title>
        <authorList>
            <person name="Sun Z."/>
            <person name="Harris H.M."/>
            <person name="McCann A."/>
            <person name="Guo C."/>
            <person name="Argimon S."/>
            <person name="Zhang W."/>
            <person name="Yang X."/>
            <person name="Jeffery I.B."/>
            <person name="Cooney J.C."/>
            <person name="Kagawa T.F."/>
            <person name="Liu W."/>
            <person name="Song Y."/>
            <person name="Salvetti E."/>
            <person name="Wrobel A."/>
            <person name="Rasinkangas P."/>
            <person name="Parkhill J."/>
            <person name="Rea M.C."/>
            <person name="O'Sullivan O."/>
            <person name="Ritari J."/>
            <person name="Douillard F.P."/>
            <person name="Paul Ross R."/>
            <person name="Yang R."/>
            <person name="Briner A.E."/>
            <person name="Felis G.E."/>
            <person name="de Vos W.M."/>
            <person name="Barrangou R."/>
            <person name="Klaenhammer T.R."/>
            <person name="Caufield P.W."/>
            <person name="Cui Y."/>
            <person name="Zhang H."/>
            <person name="O'Toole P.W."/>
        </authorList>
    </citation>
    <scope>NUCLEOTIDE SEQUENCE [LARGE SCALE GENOMIC DNA]</scope>
    <source>
        <strain evidence="2 3">DSM 20003</strain>
    </source>
</reference>
<protein>
    <submittedName>
        <fullName evidence="2">Uncharacterized protein</fullName>
    </submittedName>
</protein>